<dbReference type="Pfam" id="PF04082">
    <property type="entry name" value="Fungal_trans"/>
    <property type="match status" value="1"/>
</dbReference>
<dbReference type="Gene3D" id="4.10.240.10">
    <property type="entry name" value="Zn(2)-C6 fungal-type DNA-binding domain"/>
    <property type="match status" value="1"/>
</dbReference>
<evidence type="ECO:0000313" key="7">
    <source>
        <dbReference type="EMBL" id="KAH6658454.1"/>
    </source>
</evidence>
<dbReference type="GeneID" id="70131193"/>
<dbReference type="CDD" id="cd00067">
    <property type="entry name" value="GAL4"/>
    <property type="match status" value="1"/>
</dbReference>
<dbReference type="PROSITE" id="PS00463">
    <property type="entry name" value="ZN2_CY6_FUNGAL_1"/>
    <property type="match status" value="1"/>
</dbReference>
<accession>A0A9P8UU81</accession>
<keyword evidence="3" id="KW-0805">Transcription regulation</keyword>
<dbReference type="PROSITE" id="PS50048">
    <property type="entry name" value="ZN2_CY6_FUNGAL_2"/>
    <property type="match status" value="1"/>
</dbReference>
<evidence type="ECO:0000256" key="5">
    <source>
        <dbReference type="ARBA" id="ARBA00023242"/>
    </source>
</evidence>
<dbReference type="GO" id="GO:0006351">
    <property type="term" value="P:DNA-templated transcription"/>
    <property type="evidence" value="ECO:0007669"/>
    <property type="project" value="InterPro"/>
</dbReference>
<feature type="domain" description="Zn(2)-C6 fungal-type" evidence="6">
    <location>
        <begin position="7"/>
        <end position="37"/>
    </location>
</feature>
<dbReference type="SMART" id="SM00066">
    <property type="entry name" value="GAL4"/>
    <property type="match status" value="1"/>
</dbReference>
<evidence type="ECO:0000256" key="1">
    <source>
        <dbReference type="ARBA" id="ARBA00004123"/>
    </source>
</evidence>
<evidence type="ECO:0000259" key="6">
    <source>
        <dbReference type="PROSITE" id="PS50048"/>
    </source>
</evidence>
<dbReference type="OrthoDB" id="3862662at2759"/>
<evidence type="ECO:0000256" key="3">
    <source>
        <dbReference type="ARBA" id="ARBA00023015"/>
    </source>
</evidence>
<keyword evidence="2" id="KW-0479">Metal-binding</keyword>
<evidence type="ECO:0000256" key="4">
    <source>
        <dbReference type="ARBA" id="ARBA00023163"/>
    </source>
</evidence>
<dbReference type="GO" id="GO:0008270">
    <property type="term" value="F:zinc ion binding"/>
    <property type="evidence" value="ECO:0007669"/>
    <property type="project" value="InterPro"/>
</dbReference>
<dbReference type="CDD" id="cd12148">
    <property type="entry name" value="fungal_TF_MHR"/>
    <property type="match status" value="1"/>
</dbReference>
<dbReference type="SUPFAM" id="SSF57701">
    <property type="entry name" value="Zn2/Cys6 DNA-binding domain"/>
    <property type="match status" value="1"/>
</dbReference>
<keyword evidence="8" id="KW-1185">Reference proteome</keyword>
<dbReference type="RefSeq" id="XP_045962688.1">
    <property type="nucleotide sequence ID" value="XM_046102301.1"/>
</dbReference>
<dbReference type="InterPro" id="IPR050815">
    <property type="entry name" value="TF_fung"/>
</dbReference>
<comment type="caution">
    <text evidence="7">The sequence shown here is derived from an EMBL/GenBank/DDBJ whole genome shotgun (WGS) entry which is preliminary data.</text>
</comment>
<dbReference type="GO" id="GO:0005634">
    <property type="term" value="C:nucleus"/>
    <property type="evidence" value="ECO:0007669"/>
    <property type="project" value="UniProtKB-SubCell"/>
</dbReference>
<comment type="subcellular location">
    <subcellularLocation>
        <location evidence="1">Nucleus</location>
    </subcellularLocation>
</comment>
<dbReference type="PANTHER" id="PTHR47338:SF20">
    <property type="entry name" value="ZN(II)2CYS6 TRANSCRIPTION FACTOR (EUROFUNG)"/>
    <property type="match status" value="1"/>
</dbReference>
<dbReference type="PANTHER" id="PTHR47338">
    <property type="entry name" value="ZN(II)2CYS6 TRANSCRIPTION FACTOR (EUROFUNG)-RELATED"/>
    <property type="match status" value="1"/>
</dbReference>
<evidence type="ECO:0000256" key="2">
    <source>
        <dbReference type="ARBA" id="ARBA00022723"/>
    </source>
</evidence>
<name>A0A9P8UU81_9PEZI</name>
<dbReference type="InterPro" id="IPR007219">
    <property type="entry name" value="XnlR_reg_dom"/>
</dbReference>
<sequence length="508" mass="56571">MARAREACISCKTRKKKCNKAFPSCSYCIQKDLDCKYISAPRRRNHVVSTNGGSSNASSIRREMPSTELVSIPTPSDTTLFESVTTTTKTSLYRPVWERSNQLHIEIQDIIRSTGQFVDDITARYFQTFHRHLPIILRTRFQKSLIASPLGPSTDSSVLLLSICLIASLPNPGHSSADEETPAISRKSLYLVTKAIIAQVQGCLPPSVHLIQANILLAVYEYADGRPEAAFLTITGCARMAYAARLHDRTRHHVDTGIQIEAQEADNTWWGIVIYERALFCEVSVFEQPLVTTLPPKDAKLPIEWDILDRADLISPNSMPDIPASCLDWPKIGCFGRTAQATCLVDQVIKGLSIPDLDSRLRLLQDLDGAIQAFLALILPQCQGKPGVYCAAIALAVRGLFTLHGHVLDIPQQAISSGFRSLEEWKKSSLAALDTSTIMAIDIAECHHVRVPPDLIHITPPSHSYMVRAAIQHMHTRPFDGTIPWSEASKDQLRLYLDKFCRHWDVTD</sequence>
<dbReference type="InterPro" id="IPR001138">
    <property type="entry name" value="Zn2Cys6_DnaBD"/>
</dbReference>
<gene>
    <name evidence="7" type="ORF">BKA67DRAFT_558100</name>
</gene>
<dbReference type="GO" id="GO:0000981">
    <property type="term" value="F:DNA-binding transcription factor activity, RNA polymerase II-specific"/>
    <property type="evidence" value="ECO:0007669"/>
    <property type="project" value="InterPro"/>
</dbReference>
<dbReference type="Pfam" id="PF00172">
    <property type="entry name" value="Zn_clus"/>
    <property type="match status" value="1"/>
</dbReference>
<dbReference type="InterPro" id="IPR036864">
    <property type="entry name" value="Zn2-C6_fun-type_DNA-bd_sf"/>
</dbReference>
<dbReference type="AlphaFoldDB" id="A0A9P8UU81"/>
<reference evidence="7" key="1">
    <citation type="journal article" date="2021" name="Nat. Commun.">
        <title>Genetic determinants of endophytism in the Arabidopsis root mycobiome.</title>
        <authorList>
            <person name="Mesny F."/>
            <person name="Miyauchi S."/>
            <person name="Thiergart T."/>
            <person name="Pickel B."/>
            <person name="Atanasova L."/>
            <person name="Karlsson M."/>
            <person name="Huettel B."/>
            <person name="Barry K.W."/>
            <person name="Haridas S."/>
            <person name="Chen C."/>
            <person name="Bauer D."/>
            <person name="Andreopoulos W."/>
            <person name="Pangilinan J."/>
            <person name="LaButti K."/>
            <person name="Riley R."/>
            <person name="Lipzen A."/>
            <person name="Clum A."/>
            <person name="Drula E."/>
            <person name="Henrissat B."/>
            <person name="Kohler A."/>
            <person name="Grigoriev I.V."/>
            <person name="Martin F.M."/>
            <person name="Hacquard S."/>
        </authorList>
    </citation>
    <scope>NUCLEOTIDE SEQUENCE</scope>
    <source>
        <strain evidence="7">MPI-SDFR-AT-0073</strain>
    </source>
</reference>
<organism evidence="7 8">
    <name type="scientific">Truncatella angustata</name>
    <dbReference type="NCBI Taxonomy" id="152316"/>
    <lineage>
        <taxon>Eukaryota</taxon>
        <taxon>Fungi</taxon>
        <taxon>Dikarya</taxon>
        <taxon>Ascomycota</taxon>
        <taxon>Pezizomycotina</taxon>
        <taxon>Sordariomycetes</taxon>
        <taxon>Xylariomycetidae</taxon>
        <taxon>Amphisphaeriales</taxon>
        <taxon>Sporocadaceae</taxon>
        <taxon>Truncatella</taxon>
    </lineage>
</organism>
<protein>
    <recommendedName>
        <fullName evidence="6">Zn(2)-C6 fungal-type domain-containing protein</fullName>
    </recommendedName>
</protein>
<dbReference type="EMBL" id="JAGPXC010000002">
    <property type="protein sequence ID" value="KAH6658454.1"/>
    <property type="molecule type" value="Genomic_DNA"/>
</dbReference>
<dbReference type="Proteomes" id="UP000758603">
    <property type="component" value="Unassembled WGS sequence"/>
</dbReference>
<keyword evidence="5" id="KW-0539">Nucleus</keyword>
<proteinExistence type="predicted"/>
<dbReference type="GO" id="GO:0003677">
    <property type="term" value="F:DNA binding"/>
    <property type="evidence" value="ECO:0007669"/>
    <property type="project" value="InterPro"/>
</dbReference>
<evidence type="ECO:0000313" key="8">
    <source>
        <dbReference type="Proteomes" id="UP000758603"/>
    </source>
</evidence>
<keyword evidence="4" id="KW-0804">Transcription</keyword>